<dbReference type="KEGG" id="psoj:PHYSODRAFT_404903"/>
<keyword evidence="2" id="KW-1185">Reference proteome</keyword>
<evidence type="ECO:0000313" key="1">
    <source>
        <dbReference type="EMBL" id="EGZ11389.1"/>
    </source>
</evidence>
<feature type="non-terminal residue" evidence="1">
    <location>
        <position position="95"/>
    </location>
</feature>
<name>G5A0Q3_PHYSP</name>
<sequence>VEIGYTRGWGLRPGQLDWKADQWAAIPGVNYKLHGVLHRGRHLPRQDPIPILQPHTIVTLDSRLLLGLAPRVRLPTQPPIPARIPIDLYAILEYA</sequence>
<proteinExistence type="predicted"/>
<evidence type="ECO:0000313" key="2">
    <source>
        <dbReference type="Proteomes" id="UP000002640"/>
    </source>
</evidence>
<accession>G5A0Q3</accession>
<organism evidence="1 2">
    <name type="scientific">Phytophthora sojae (strain P6497)</name>
    <name type="common">Soybean stem and root rot agent</name>
    <name type="synonym">Phytophthora megasperma f. sp. glycines</name>
    <dbReference type="NCBI Taxonomy" id="1094619"/>
    <lineage>
        <taxon>Eukaryota</taxon>
        <taxon>Sar</taxon>
        <taxon>Stramenopiles</taxon>
        <taxon>Oomycota</taxon>
        <taxon>Peronosporomycetes</taxon>
        <taxon>Peronosporales</taxon>
        <taxon>Peronosporaceae</taxon>
        <taxon>Phytophthora</taxon>
    </lineage>
</organism>
<reference evidence="1 2" key="1">
    <citation type="journal article" date="2006" name="Science">
        <title>Phytophthora genome sequences uncover evolutionary origins and mechanisms of pathogenesis.</title>
        <authorList>
            <person name="Tyler B.M."/>
            <person name="Tripathy S."/>
            <person name="Zhang X."/>
            <person name="Dehal P."/>
            <person name="Jiang R.H."/>
            <person name="Aerts A."/>
            <person name="Arredondo F.D."/>
            <person name="Baxter L."/>
            <person name="Bensasson D."/>
            <person name="Beynon J.L."/>
            <person name="Chapman J."/>
            <person name="Damasceno C.M."/>
            <person name="Dorrance A.E."/>
            <person name="Dou D."/>
            <person name="Dickerman A.W."/>
            <person name="Dubchak I.L."/>
            <person name="Garbelotto M."/>
            <person name="Gijzen M."/>
            <person name="Gordon S.G."/>
            <person name="Govers F."/>
            <person name="Grunwald N.J."/>
            <person name="Huang W."/>
            <person name="Ivors K.L."/>
            <person name="Jones R.W."/>
            <person name="Kamoun S."/>
            <person name="Krampis K."/>
            <person name="Lamour K.H."/>
            <person name="Lee M.K."/>
            <person name="McDonald W.H."/>
            <person name="Medina M."/>
            <person name="Meijer H.J."/>
            <person name="Nordberg E.K."/>
            <person name="Maclean D.J."/>
            <person name="Ospina-Giraldo M.D."/>
            <person name="Morris P.F."/>
            <person name="Phuntumart V."/>
            <person name="Putnam N.H."/>
            <person name="Rash S."/>
            <person name="Rose J.K."/>
            <person name="Sakihama Y."/>
            <person name="Salamov A.A."/>
            <person name="Savidor A."/>
            <person name="Scheuring C.F."/>
            <person name="Smith B.M."/>
            <person name="Sobral B.W."/>
            <person name="Terry A."/>
            <person name="Torto-Alalibo T.A."/>
            <person name="Win J."/>
            <person name="Xu Z."/>
            <person name="Zhang H."/>
            <person name="Grigoriev I.V."/>
            <person name="Rokhsar D.S."/>
            <person name="Boore J.L."/>
        </authorList>
    </citation>
    <scope>NUCLEOTIDE SEQUENCE [LARGE SCALE GENOMIC DNA]</scope>
    <source>
        <strain evidence="1 2">P6497</strain>
    </source>
</reference>
<dbReference type="AlphaFoldDB" id="G5A0Q3"/>
<dbReference type="EMBL" id="JH159158">
    <property type="protein sequence ID" value="EGZ11389.1"/>
    <property type="molecule type" value="Genomic_DNA"/>
</dbReference>
<dbReference type="RefSeq" id="XP_009534134.1">
    <property type="nucleotide sequence ID" value="XM_009535839.1"/>
</dbReference>
<gene>
    <name evidence="1" type="ORF">PHYSODRAFT_404903</name>
</gene>
<feature type="non-terminal residue" evidence="1">
    <location>
        <position position="1"/>
    </location>
</feature>
<protein>
    <submittedName>
        <fullName evidence="1">Uncharacterized protein</fullName>
    </submittedName>
</protein>
<dbReference type="Proteomes" id="UP000002640">
    <property type="component" value="Unassembled WGS sequence"/>
</dbReference>
<dbReference type="InParanoid" id="G5A0Q3"/>
<dbReference type="GeneID" id="20651399"/>